<name>A0ABU3ZAV4_9FIRM</name>
<dbReference type="PANTHER" id="PTHR48100">
    <property type="entry name" value="BROAD-SPECIFICITY PHOSPHATASE YOR283W-RELATED"/>
    <property type="match status" value="1"/>
</dbReference>
<dbReference type="Pfam" id="PF00300">
    <property type="entry name" value="His_Phos_1"/>
    <property type="match status" value="1"/>
</dbReference>
<dbReference type="EMBL" id="JAWJZB010000011">
    <property type="protein sequence ID" value="MDV5089054.1"/>
    <property type="molecule type" value="Genomic_DNA"/>
</dbReference>
<dbReference type="GO" id="GO:0016787">
    <property type="term" value="F:hydrolase activity"/>
    <property type="evidence" value="ECO:0007669"/>
    <property type="project" value="UniProtKB-KW"/>
</dbReference>
<dbReference type="PROSITE" id="PS00175">
    <property type="entry name" value="PG_MUTASE"/>
    <property type="match status" value="1"/>
</dbReference>
<protein>
    <submittedName>
        <fullName evidence="3">Histidine phosphatase family protein</fullName>
        <ecNumber evidence="3">3.1.3.-</ecNumber>
    </submittedName>
</protein>
<keyword evidence="1" id="KW-0324">Glycolysis</keyword>
<evidence type="ECO:0000313" key="4">
    <source>
        <dbReference type="Proteomes" id="UP001272515"/>
    </source>
</evidence>
<evidence type="ECO:0000256" key="2">
    <source>
        <dbReference type="ARBA" id="ARBA00023235"/>
    </source>
</evidence>
<dbReference type="InterPro" id="IPR013078">
    <property type="entry name" value="His_Pase_superF_clade-1"/>
</dbReference>
<dbReference type="EC" id="3.1.3.-" evidence="3"/>
<dbReference type="Proteomes" id="UP001272515">
    <property type="component" value="Unassembled WGS sequence"/>
</dbReference>
<keyword evidence="3" id="KW-0378">Hydrolase</keyword>
<dbReference type="InterPro" id="IPR050275">
    <property type="entry name" value="PGM_Phosphatase"/>
</dbReference>
<proteinExistence type="predicted"/>
<keyword evidence="4" id="KW-1185">Reference proteome</keyword>
<dbReference type="PANTHER" id="PTHR48100:SF1">
    <property type="entry name" value="HISTIDINE PHOSPHATASE FAMILY PROTEIN-RELATED"/>
    <property type="match status" value="1"/>
</dbReference>
<accession>A0ABU3ZAV4</accession>
<reference evidence="3 4" key="1">
    <citation type="submission" date="2023-10" db="EMBL/GenBank/DDBJ databases">
        <title>Veillonella sp. nov., isolated from a pig farm feces dump.</title>
        <authorList>
            <person name="Chang Y.-H."/>
        </authorList>
    </citation>
    <scope>NUCLEOTIDE SEQUENCE [LARGE SCALE GENOMIC DNA]</scope>
    <source>
        <strain evidence="3 4">YH-vei2233</strain>
    </source>
</reference>
<evidence type="ECO:0000256" key="1">
    <source>
        <dbReference type="ARBA" id="ARBA00023152"/>
    </source>
</evidence>
<dbReference type="SUPFAM" id="SSF53254">
    <property type="entry name" value="Phosphoglycerate mutase-like"/>
    <property type="match status" value="1"/>
</dbReference>
<dbReference type="Gene3D" id="3.40.50.1240">
    <property type="entry name" value="Phosphoglycerate mutase-like"/>
    <property type="match status" value="1"/>
</dbReference>
<organism evidence="3 4">
    <name type="scientific">Veillonella absiana</name>
    <dbReference type="NCBI Taxonomy" id="3079305"/>
    <lineage>
        <taxon>Bacteria</taxon>
        <taxon>Bacillati</taxon>
        <taxon>Bacillota</taxon>
        <taxon>Negativicutes</taxon>
        <taxon>Veillonellales</taxon>
        <taxon>Veillonellaceae</taxon>
        <taxon>Veillonella</taxon>
    </lineage>
</organism>
<evidence type="ECO:0000313" key="3">
    <source>
        <dbReference type="EMBL" id="MDV5089054.1"/>
    </source>
</evidence>
<dbReference type="RefSeq" id="WP_317330423.1">
    <property type="nucleotide sequence ID" value="NZ_JAWJZA010000012.1"/>
</dbReference>
<dbReference type="InterPro" id="IPR029033">
    <property type="entry name" value="His_PPase_superfam"/>
</dbReference>
<comment type="caution">
    <text evidence="3">The sequence shown here is derived from an EMBL/GenBank/DDBJ whole genome shotgun (WGS) entry which is preliminary data.</text>
</comment>
<dbReference type="SMART" id="SM00855">
    <property type="entry name" value="PGAM"/>
    <property type="match status" value="1"/>
</dbReference>
<dbReference type="InterPro" id="IPR001345">
    <property type="entry name" value="PG/BPGM_mutase_AS"/>
</dbReference>
<gene>
    <name evidence="3" type="ORF">RVY80_09500</name>
</gene>
<keyword evidence="2" id="KW-0413">Isomerase</keyword>
<sequence length="214" mass="24277">MIRIILVRHGETNWNVEGRYQGQENTDLSPRGLEQGKLVGEALKDMPVDVYISSPLKRSFMTAEFCANHQGKEVIADDRLTEINHGVWEGQLSTDISAEYPDMFHQWHTEPHLVQMPGEGGESLEDVRKRVREAFDEYVDTYDGKTVLVAAHDAVNKAIICDVLGLGMEHFWQIKQDNTCVNVLECDKGVWRLVLMNYTGHLGYVFSGIEQKGL</sequence>
<dbReference type="CDD" id="cd07067">
    <property type="entry name" value="HP_PGM_like"/>
    <property type="match status" value="1"/>
</dbReference>